<dbReference type="InterPro" id="IPR050194">
    <property type="entry name" value="Glycosyltransferase_grp1"/>
</dbReference>
<dbReference type="InterPro" id="IPR001296">
    <property type="entry name" value="Glyco_trans_1"/>
</dbReference>
<proteinExistence type="predicted"/>
<dbReference type="RefSeq" id="WP_308347483.1">
    <property type="nucleotide sequence ID" value="NZ_CP129971.1"/>
</dbReference>
<organism evidence="2 3">
    <name type="scientific">Marivirga salinarum</name>
    <dbReference type="NCBI Taxonomy" id="3059078"/>
    <lineage>
        <taxon>Bacteria</taxon>
        <taxon>Pseudomonadati</taxon>
        <taxon>Bacteroidota</taxon>
        <taxon>Cytophagia</taxon>
        <taxon>Cytophagales</taxon>
        <taxon>Marivirgaceae</taxon>
        <taxon>Marivirga</taxon>
    </lineage>
</organism>
<dbReference type="Pfam" id="PF00534">
    <property type="entry name" value="Glycos_transf_1"/>
    <property type="match status" value="1"/>
</dbReference>
<dbReference type="EMBL" id="CP129971">
    <property type="protein sequence ID" value="WKK74523.2"/>
    <property type="molecule type" value="Genomic_DNA"/>
</dbReference>
<dbReference type="PANTHER" id="PTHR45947:SF3">
    <property type="entry name" value="SULFOQUINOVOSYL TRANSFERASE SQD2"/>
    <property type="match status" value="1"/>
</dbReference>
<name>A0AA49GBP8_9BACT</name>
<dbReference type="Proteomes" id="UP001230496">
    <property type="component" value="Chromosome"/>
</dbReference>
<accession>A0AA49GBP8</accession>
<protein>
    <submittedName>
        <fullName evidence="2">Glycosyltransferase family 4 protein</fullName>
        <ecNumber evidence="2">2.4.-.-</ecNumber>
    </submittedName>
</protein>
<evidence type="ECO:0000259" key="1">
    <source>
        <dbReference type="Pfam" id="PF00534"/>
    </source>
</evidence>
<dbReference type="GO" id="GO:0016757">
    <property type="term" value="F:glycosyltransferase activity"/>
    <property type="evidence" value="ECO:0007669"/>
    <property type="project" value="UniProtKB-KW"/>
</dbReference>
<dbReference type="EC" id="2.4.-.-" evidence="2"/>
<dbReference type="KEGG" id="msaa:QYS49_22735"/>
<keyword evidence="3" id="KW-1185">Reference proteome</keyword>
<keyword evidence="2" id="KW-0808">Transferase</keyword>
<keyword evidence="2" id="KW-0328">Glycosyltransferase</keyword>
<dbReference type="CDD" id="cd03801">
    <property type="entry name" value="GT4_PimA-like"/>
    <property type="match status" value="1"/>
</dbReference>
<feature type="domain" description="Glycosyl transferase family 1" evidence="1">
    <location>
        <begin position="177"/>
        <end position="330"/>
    </location>
</feature>
<dbReference type="SUPFAM" id="SSF53756">
    <property type="entry name" value="UDP-Glycosyltransferase/glycogen phosphorylase"/>
    <property type="match status" value="1"/>
</dbReference>
<sequence>MSKNKTKIFLYAHINNIGAFNLNCRTIAKYIDKKRFEVYTLSLSSGNLDTPNFKGVKIFNCFYPAKISNYLGILWGIYNCDVAYIPGGNFYRYINFLLKLFKKPSFKRQGNLIDEKALKSFLPIIRKTENLKRVYNFHTKVLAPSKFVGEYNYKKWDLKYDSTVFMPPFMDSDSFTKKIIYNETVKDIIFIGNDMERKGIHEFLDIAFKFPELNFHIVGRDTVLDGILNQVYRKQLKNIKYHGELCPDKLNSLLVNEIDLHVFPSKSEGFGKVTIETAFCGIPSIIYGTYGAEEWLKSGDEGIIASSFDDFILYIDQLSKDKDYYSKLIKGTDDLANRFEIRKRIKVFEKVSIELTKNE</sequence>
<evidence type="ECO:0000313" key="2">
    <source>
        <dbReference type="EMBL" id="WKK74523.2"/>
    </source>
</evidence>
<dbReference type="AlphaFoldDB" id="A0AA49GBP8"/>
<evidence type="ECO:0000313" key="3">
    <source>
        <dbReference type="Proteomes" id="UP001230496"/>
    </source>
</evidence>
<gene>
    <name evidence="2" type="ORF">QYS49_22735</name>
</gene>
<dbReference type="Gene3D" id="3.40.50.2000">
    <property type="entry name" value="Glycogen Phosphorylase B"/>
    <property type="match status" value="1"/>
</dbReference>
<dbReference type="PANTHER" id="PTHR45947">
    <property type="entry name" value="SULFOQUINOVOSYL TRANSFERASE SQD2"/>
    <property type="match status" value="1"/>
</dbReference>
<reference evidence="2 3" key="1">
    <citation type="submission" date="2023-08" db="EMBL/GenBank/DDBJ databases">
        <title>Comparative genomics and taxonomic characterization of three novel marine species of genus Marivirga.</title>
        <authorList>
            <person name="Muhammad N."/>
            <person name="Kim S.-G."/>
        </authorList>
    </citation>
    <scope>NUCLEOTIDE SEQUENCE [LARGE SCALE GENOMIC DNA]</scope>
    <source>
        <strain evidence="2 3">BDSF4-3</strain>
    </source>
</reference>